<evidence type="ECO:0000256" key="2">
    <source>
        <dbReference type="ARBA" id="ARBA00023125"/>
    </source>
</evidence>
<dbReference type="EMBL" id="BMEM01000002">
    <property type="protein sequence ID" value="GGF50778.1"/>
    <property type="molecule type" value="Genomic_DNA"/>
</dbReference>
<dbReference type="CDD" id="cd06170">
    <property type="entry name" value="LuxR_C_like"/>
    <property type="match status" value="1"/>
</dbReference>
<keyword evidence="7" id="KW-1185">Reference proteome</keyword>
<reference evidence="6" key="2">
    <citation type="submission" date="2020-09" db="EMBL/GenBank/DDBJ databases">
        <authorList>
            <person name="Sun Q."/>
            <person name="Zhou Y."/>
        </authorList>
    </citation>
    <scope>NUCLEOTIDE SEQUENCE</scope>
    <source>
        <strain evidence="6">CGMCC 1.12160</strain>
    </source>
</reference>
<dbReference type="AlphaFoldDB" id="A0A917F4Y3"/>
<feature type="region of interest" description="Disordered" evidence="4">
    <location>
        <begin position="136"/>
        <end position="155"/>
    </location>
</feature>
<dbReference type="SMART" id="SM00421">
    <property type="entry name" value="HTH_LUXR"/>
    <property type="match status" value="1"/>
</dbReference>
<feature type="compositionally biased region" description="Basic and acidic residues" evidence="4">
    <location>
        <begin position="141"/>
        <end position="155"/>
    </location>
</feature>
<keyword evidence="1" id="KW-0805">Transcription regulation</keyword>
<dbReference type="PANTHER" id="PTHR44688">
    <property type="entry name" value="DNA-BINDING TRANSCRIPTIONAL ACTIVATOR DEVR_DOSR"/>
    <property type="match status" value="1"/>
</dbReference>
<evidence type="ECO:0000259" key="5">
    <source>
        <dbReference type="PROSITE" id="PS50043"/>
    </source>
</evidence>
<dbReference type="InterPro" id="IPR016032">
    <property type="entry name" value="Sig_transdc_resp-reg_C-effctor"/>
</dbReference>
<sequence>MTTGVEPATSQTSERQWLLDVAVLDDCPLVLHGVSATLAPYVRRVRPVVSTTHSSDGDADVTLWDPVPGGESRSAALPQLLGQHRHGRLVLHSFHAPDRLVAELLAEGCSGYVDKRAASAELVSTVLRVGAMGPVAGRPRRAGEVPRRDRVADDHELSPRECQMLVLIADGLTNQCIALQTNLSANTVKTYIRMAYRKIGVTRRPDAVRWGFENGLGMPTPHPAGRENPLPV</sequence>
<evidence type="ECO:0000256" key="3">
    <source>
        <dbReference type="ARBA" id="ARBA00023163"/>
    </source>
</evidence>
<dbReference type="Pfam" id="PF00196">
    <property type="entry name" value="GerE"/>
    <property type="match status" value="1"/>
</dbReference>
<dbReference type="Gene3D" id="3.40.50.2300">
    <property type="match status" value="1"/>
</dbReference>
<dbReference type="GO" id="GO:0003677">
    <property type="term" value="F:DNA binding"/>
    <property type="evidence" value="ECO:0007669"/>
    <property type="project" value="UniProtKB-KW"/>
</dbReference>
<dbReference type="GO" id="GO:0006355">
    <property type="term" value="P:regulation of DNA-templated transcription"/>
    <property type="evidence" value="ECO:0007669"/>
    <property type="project" value="InterPro"/>
</dbReference>
<dbReference type="PANTHER" id="PTHR44688:SF16">
    <property type="entry name" value="DNA-BINDING TRANSCRIPTIONAL ACTIVATOR DEVR_DOSR"/>
    <property type="match status" value="1"/>
</dbReference>
<dbReference type="PROSITE" id="PS50043">
    <property type="entry name" value="HTH_LUXR_2"/>
    <property type="match status" value="1"/>
</dbReference>
<evidence type="ECO:0000313" key="6">
    <source>
        <dbReference type="EMBL" id="GGF50778.1"/>
    </source>
</evidence>
<dbReference type="InterPro" id="IPR000792">
    <property type="entry name" value="Tscrpt_reg_LuxR_C"/>
</dbReference>
<dbReference type="SUPFAM" id="SSF46894">
    <property type="entry name" value="C-terminal effector domain of the bipartite response regulators"/>
    <property type="match status" value="1"/>
</dbReference>
<evidence type="ECO:0000256" key="1">
    <source>
        <dbReference type="ARBA" id="ARBA00023015"/>
    </source>
</evidence>
<dbReference type="RefSeq" id="WP_188430033.1">
    <property type="nucleotide sequence ID" value="NZ_BAABKH010000001.1"/>
</dbReference>
<accession>A0A917F4Y3</accession>
<dbReference type="Proteomes" id="UP000605670">
    <property type="component" value="Unassembled WGS sequence"/>
</dbReference>
<organism evidence="6 7">
    <name type="scientific">Ornithinimicrobium tianjinense</name>
    <dbReference type="NCBI Taxonomy" id="1195761"/>
    <lineage>
        <taxon>Bacteria</taxon>
        <taxon>Bacillati</taxon>
        <taxon>Actinomycetota</taxon>
        <taxon>Actinomycetes</taxon>
        <taxon>Micrococcales</taxon>
        <taxon>Ornithinimicrobiaceae</taxon>
        <taxon>Ornithinimicrobium</taxon>
    </lineage>
</organism>
<proteinExistence type="predicted"/>
<keyword evidence="3" id="KW-0804">Transcription</keyword>
<evidence type="ECO:0000313" key="7">
    <source>
        <dbReference type="Proteomes" id="UP000605670"/>
    </source>
</evidence>
<protein>
    <submittedName>
        <fullName evidence="6">DNA-binding response regulator</fullName>
    </submittedName>
</protein>
<name>A0A917F4Y3_9MICO</name>
<feature type="domain" description="HTH luxR-type" evidence="5">
    <location>
        <begin position="150"/>
        <end position="215"/>
    </location>
</feature>
<gene>
    <name evidence="6" type="primary">liaR</name>
    <name evidence="6" type="ORF">GCM10011366_18270</name>
</gene>
<reference evidence="6" key="1">
    <citation type="journal article" date="2014" name="Int. J. Syst. Evol. Microbiol.">
        <title>Complete genome sequence of Corynebacterium casei LMG S-19264T (=DSM 44701T), isolated from a smear-ripened cheese.</title>
        <authorList>
            <consortium name="US DOE Joint Genome Institute (JGI-PGF)"/>
            <person name="Walter F."/>
            <person name="Albersmeier A."/>
            <person name="Kalinowski J."/>
            <person name="Ruckert C."/>
        </authorList>
    </citation>
    <scope>NUCLEOTIDE SEQUENCE</scope>
    <source>
        <strain evidence="6">CGMCC 1.12160</strain>
    </source>
</reference>
<keyword evidence="2 6" id="KW-0238">DNA-binding</keyword>
<comment type="caution">
    <text evidence="6">The sequence shown here is derived from an EMBL/GenBank/DDBJ whole genome shotgun (WGS) entry which is preliminary data.</text>
</comment>
<dbReference type="SUPFAM" id="SSF52172">
    <property type="entry name" value="CheY-like"/>
    <property type="match status" value="1"/>
</dbReference>
<dbReference type="PRINTS" id="PR00038">
    <property type="entry name" value="HTHLUXR"/>
</dbReference>
<evidence type="ECO:0000256" key="4">
    <source>
        <dbReference type="SAM" id="MobiDB-lite"/>
    </source>
</evidence>
<dbReference type="InterPro" id="IPR011006">
    <property type="entry name" value="CheY-like_superfamily"/>
</dbReference>